<proteinExistence type="predicted"/>
<dbReference type="RefSeq" id="YP_009011632.1">
    <property type="nucleotide sequence ID" value="NC_023688.1"/>
</dbReference>
<gene>
    <name evidence="1" type="ORF">PX29p203</name>
</gene>
<protein>
    <submittedName>
        <fullName evidence="1">Uncharacterized protein</fullName>
    </submittedName>
</protein>
<keyword evidence="2" id="KW-1185">Reference proteome</keyword>
<sequence length="201" mass="22377">MPTIKISDLPKTDEFTGNEFGQVIQNGENRKAVLLFADSNNKFVIPKGYTVHAENNDHLDNVLEIAPDGKSFFLGPKSDMPIIQADVSGMVVKNITVPNDTGYYGMSTEGQRKKLISIGSDNRVMLGDEKSSLVFTQGSNHEISVRRESLPGKGDWSDYRLIDTGVFKDYFELHIDSVYTSGTTEPNDDDGYPDGHLYIKY</sequence>
<evidence type="ECO:0000313" key="2">
    <source>
        <dbReference type="Proteomes" id="UP000008726"/>
    </source>
</evidence>
<accession>E5DQD6</accession>
<dbReference type="GeneID" id="18560127"/>
<evidence type="ECO:0000313" key="1">
    <source>
        <dbReference type="EMBL" id="ADQ52922.1"/>
    </source>
</evidence>
<dbReference type="EMBL" id="GU396103">
    <property type="protein sequence ID" value="ADQ52922.1"/>
    <property type="molecule type" value="Genomic_DNA"/>
</dbReference>
<name>E5DQD6_9CAUD</name>
<dbReference type="Proteomes" id="UP000008726">
    <property type="component" value="Segment"/>
</dbReference>
<organism evidence="1 2">
    <name type="scientific">Aeromonas phage PX29</name>
    <dbReference type="NCBI Taxonomy" id="926067"/>
    <lineage>
        <taxon>Viruses</taxon>
        <taxon>Duplodnaviria</taxon>
        <taxon>Heunggongvirae</taxon>
        <taxon>Uroviricota</taxon>
        <taxon>Caudoviricetes</taxon>
        <taxon>Pantevenvirales</taxon>
        <taxon>Straboviridae</taxon>
        <taxon>Angelvirus</taxon>
        <taxon>Angelvirus px29</taxon>
    </lineage>
</organism>
<dbReference type="KEGG" id="vg:18560127"/>
<reference evidence="1 2" key="1">
    <citation type="journal article" date="2010" name="Virol. J.">
        <title>Genomes of the T4-related bacteriophages as windows on microbial genome evolution.</title>
        <authorList>
            <person name="Petrov V.M."/>
            <person name="Ratnayaka S."/>
            <person name="Nolan J.M."/>
            <person name="Miller E.S."/>
            <person name="Karam J.D."/>
        </authorList>
    </citation>
    <scope>NUCLEOTIDE SEQUENCE [LARGE SCALE GENOMIC DNA]</scope>
</reference>
<dbReference type="OrthoDB" id="10640at10239"/>